<name>A0A7W9CFL3_9CAUL</name>
<evidence type="ECO:0000313" key="2">
    <source>
        <dbReference type="EMBL" id="MBB5744720.1"/>
    </source>
</evidence>
<dbReference type="AlphaFoldDB" id="A0A7W9CFL3"/>
<keyword evidence="3" id="KW-1185">Reference proteome</keyword>
<feature type="signal peptide" evidence="1">
    <location>
        <begin position="1"/>
        <end position="28"/>
    </location>
</feature>
<dbReference type="Proteomes" id="UP000545037">
    <property type="component" value="Unassembled WGS sequence"/>
</dbReference>
<feature type="chain" id="PRO_5031323876" evidence="1">
    <location>
        <begin position="29"/>
        <end position="122"/>
    </location>
</feature>
<comment type="caution">
    <text evidence="2">The sequence shown here is derived from an EMBL/GenBank/DDBJ whole genome shotgun (WGS) entry which is preliminary data.</text>
</comment>
<keyword evidence="1" id="KW-0732">Signal</keyword>
<dbReference type="RefSeq" id="WP_183211686.1">
    <property type="nucleotide sequence ID" value="NZ_JACHOR010000001.1"/>
</dbReference>
<evidence type="ECO:0000313" key="3">
    <source>
        <dbReference type="Proteomes" id="UP000545037"/>
    </source>
</evidence>
<proteinExistence type="predicted"/>
<dbReference type="EMBL" id="JACHOR010000001">
    <property type="protein sequence ID" value="MBB5744720.1"/>
    <property type="molecule type" value="Genomic_DNA"/>
</dbReference>
<reference evidence="2 3" key="1">
    <citation type="submission" date="2020-08" db="EMBL/GenBank/DDBJ databases">
        <title>Genomic Encyclopedia of Type Strains, Phase IV (KMG-IV): sequencing the most valuable type-strain genomes for metagenomic binning, comparative biology and taxonomic classification.</title>
        <authorList>
            <person name="Goeker M."/>
        </authorList>
    </citation>
    <scope>NUCLEOTIDE SEQUENCE [LARGE SCALE GENOMIC DNA]</scope>
    <source>
        <strain evidence="2 3">DSM 4737</strain>
    </source>
</reference>
<evidence type="ECO:0000256" key="1">
    <source>
        <dbReference type="SAM" id="SignalP"/>
    </source>
</evidence>
<gene>
    <name evidence="2" type="ORF">GGR13_000292</name>
</gene>
<accession>A0A7W9CFL3</accession>
<sequence>MARRGRTRQVTTALAMLVVALGATGTLADAQSVLPRFAEDGPARALRQVREQRGPGTELRYVQPGQNRTVCGYIGRAGQRAAVAFVSRPSRILFSDDPLTVEFREARERYCPDLLQAPTGTG</sequence>
<protein>
    <submittedName>
        <fullName evidence="2">Uncharacterized protein</fullName>
    </submittedName>
</protein>
<organism evidence="2 3">
    <name type="scientific">Brevundimonas variabilis</name>
    <dbReference type="NCBI Taxonomy" id="74312"/>
    <lineage>
        <taxon>Bacteria</taxon>
        <taxon>Pseudomonadati</taxon>
        <taxon>Pseudomonadota</taxon>
        <taxon>Alphaproteobacteria</taxon>
        <taxon>Caulobacterales</taxon>
        <taxon>Caulobacteraceae</taxon>
        <taxon>Brevundimonas</taxon>
    </lineage>
</organism>